<accession>A0ABT3H4B1</accession>
<protein>
    <recommendedName>
        <fullName evidence="4">Arsenate reductase</fullName>
        <ecNumber evidence="4">1.20.4.1</ecNumber>
    </recommendedName>
</protein>
<dbReference type="PANTHER" id="PTHR30041:SF4">
    <property type="entry name" value="ARSENATE REDUCTASE"/>
    <property type="match status" value="1"/>
</dbReference>
<evidence type="ECO:0000256" key="4">
    <source>
        <dbReference type="RuleBase" id="RU362029"/>
    </source>
</evidence>
<dbReference type="PANTHER" id="PTHR30041">
    <property type="entry name" value="ARSENATE REDUCTASE"/>
    <property type="match status" value="1"/>
</dbReference>
<dbReference type="Gene3D" id="3.40.30.10">
    <property type="entry name" value="Glutaredoxin"/>
    <property type="match status" value="1"/>
</dbReference>
<dbReference type="CDD" id="cd03034">
    <property type="entry name" value="ArsC_ArsC"/>
    <property type="match status" value="1"/>
</dbReference>
<comment type="catalytic activity">
    <reaction evidence="4">
        <text>[glutaredoxin]-dithiol + arsenate + glutathione + H(+) = glutathionyl-S-S-[glutaredoxin] + arsenite + H2O</text>
        <dbReference type="Rhea" id="RHEA:22016"/>
        <dbReference type="Rhea" id="RHEA-COMP:10729"/>
        <dbReference type="Rhea" id="RHEA-COMP:17668"/>
        <dbReference type="ChEBI" id="CHEBI:15377"/>
        <dbReference type="ChEBI" id="CHEBI:15378"/>
        <dbReference type="ChEBI" id="CHEBI:29242"/>
        <dbReference type="ChEBI" id="CHEBI:29950"/>
        <dbReference type="ChEBI" id="CHEBI:48597"/>
        <dbReference type="ChEBI" id="CHEBI:57925"/>
        <dbReference type="ChEBI" id="CHEBI:146199"/>
        <dbReference type="EC" id="1.20.4.1"/>
    </reaction>
</comment>
<organism evidence="5 6">
    <name type="scientific">Pararhodobacter zhoushanensis</name>
    <dbReference type="NCBI Taxonomy" id="2479545"/>
    <lineage>
        <taxon>Bacteria</taxon>
        <taxon>Pseudomonadati</taxon>
        <taxon>Pseudomonadota</taxon>
        <taxon>Alphaproteobacteria</taxon>
        <taxon>Rhodobacterales</taxon>
        <taxon>Paracoccaceae</taxon>
        <taxon>Pararhodobacter</taxon>
    </lineage>
</organism>
<dbReference type="InterPro" id="IPR006659">
    <property type="entry name" value="Arsenate_reductase"/>
</dbReference>
<evidence type="ECO:0000256" key="3">
    <source>
        <dbReference type="PROSITE-ProRule" id="PRU01282"/>
    </source>
</evidence>
<dbReference type="NCBIfam" id="TIGR00014">
    <property type="entry name" value="arsC"/>
    <property type="match status" value="1"/>
</dbReference>
<comment type="similarity">
    <text evidence="1 3 4">Belongs to the ArsC family.</text>
</comment>
<dbReference type="PROSITE" id="PS51353">
    <property type="entry name" value="ARSC"/>
    <property type="match status" value="1"/>
</dbReference>
<proteinExistence type="inferred from homology"/>
<keyword evidence="6" id="KW-1185">Reference proteome</keyword>
<evidence type="ECO:0000313" key="6">
    <source>
        <dbReference type="Proteomes" id="UP001208938"/>
    </source>
</evidence>
<dbReference type="GO" id="GO:0008794">
    <property type="term" value="F:arsenate reductase (glutaredoxin) activity"/>
    <property type="evidence" value="ECO:0007669"/>
    <property type="project" value="UniProtKB-EC"/>
</dbReference>
<dbReference type="Proteomes" id="UP001208938">
    <property type="component" value="Unassembled WGS sequence"/>
</dbReference>
<reference evidence="5 6" key="1">
    <citation type="submission" date="2022-10" db="EMBL/GenBank/DDBJ databases">
        <title>Pararhodobacter sp. nov., isolated from marine algae.</title>
        <authorList>
            <person name="Choi B.J."/>
            <person name="Kim J.M."/>
            <person name="Lee J.K."/>
            <person name="Choi D.G."/>
            <person name="Jeon C.O."/>
        </authorList>
    </citation>
    <scope>NUCLEOTIDE SEQUENCE [LARGE SCALE GENOMIC DNA]</scope>
    <source>
        <strain evidence="5 6">ZQ420</strain>
    </source>
</reference>
<gene>
    <name evidence="5" type="primary">arsC</name>
    <name evidence="5" type="ORF">OKW52_20900</name>
</gene>
<evidence type="ECO:0000256" key="2">
    <source>
        <dbReference type="ARBA" id="ARBA00023002"/>
    </source>
</evidence>
<dbReference type="Pfam" id="PF03960">
    <property type="entry name" value="ArsC"/>
    <property type="match status" value="1"/>
</dbReference>
<comment type="caution">
    <text evidence="5">The sequence shown here is derived from an EMBL/GenBank/DDBJ whole genome shotgun (WGS) entry which is preliminary data.</text>
</comment>
<dbReference type="RefSeq" id="WP_264507421.1">
    <property type="nucleotide sequence ID" value="NZ_JAPDFL010000001.1"/>
</dbReference>
<keyword evidence="2 4" id="KW-0560">Oxidoreductase</keyword>
<dbReference type="EC" id="1.20.4.1" evidence="4"/>
<name>A0ABT3H4B1_9RHOB</name>
<evidence type="ECO:0000256" key="1">
    <source>
        <dbReference type="ARBA" id="ARBA00007198"/>
    </source>
</evidence>
<dbReference type="EMBL" id="JAPDFL010000001">
    <property type="protein sequence ID" value="MCW1934643.1"/>
    <property type="molecule type" value="Genomic_DNA"/>
</dbReference>
<dbReference type="InterPro" id="IPR036249">
    <property type="entry name" value="Thioredoxin-like_sf"/>
</dbReference>
<sequence length="108" mass="11602">MALEIWHNPRCSKSRQALAYLQDQGLTPEIRLYLNAPPSAAEIRSMLAALGLPAADLLRKDGAALKSESEDAIIAAMAANSALIERPVIRNGDKAVIGRPTEAIDQIL</sequence>
<dbReference type="SUPFAM" id="SSF52833">
    <property type="entry name" value="Thioredoxin-like"/>
    <property type="match status" value="1"/>
</dbReference>
<dbReference type="InterPro" id="IPR006660">
    <property type="entry name" value="Arsenate_reductase-like"/>
</dbReference>
<evidence type="ECO:0000313" key="5">
    <source>
        <dbReference type="EMBL" id="MCW1934643.1"/>
    </source>
</evidence>